<accession>A0A1V9ZTH4</accession>
<feature type="region of interest" description="Disordered" evidence="1">
    <location>
        <begin position="2387"/>
        <end position="2408"/>
    </location>
</feature>
<dbReference type="Proteomes" id="UP000243579">
    <property type="component" value="Unassembled WGS sequence"/>
</dbReference>
<feature type="region of interest" description="Disordered" evidence="1">
    <location>
        <begin position="778"/>
        <end position="798"/>
    </location>
</feature>
<reference evidence="2 3" key="1">
    <citation type="journal article" date="2014" name="Genome Biol. Evol.">
        <title>The secreted proteins of Achlya hypogyna and Thraustotheca clavata identify the ancestral oomycete secretome and reveal gene acquisitions by horizontal gene transfer.</title>
        <authorList>
            <person name="Misner I."/>
            <person name="Blouin N."/>
            <person name="Leonard G."/>
            <person name="Richards T.A."/>
            <person name="Lane C.E."/>
        </authorList>
    </citation>
    <scope>NUCLEOTIDE SEQUENCE [LARGE SCALE GENOMIC DNA]</scope>
    <source>
        <strain evidence="2 3">ATCC 48635</strain>
    </source>
</reference>
<evidence type="ECO:0000256" key="1">
    <source>
        <dbReference type="SAM" id="MobiDB-lite"/>
    </source>
</evidence>
<dbReference type="SUPFAM" id="SSF50978">
    <property type="entry name" value="WD40 repeat-like"/>
    <property type="match status" value="1"/>
</dbReference>
<comment type="caution">
    <text evidence="2">The sequence shown here is derived from an EMBL/GenBank/DDBJ whole genome shotgun (WGS) entry which is preliminary data.</text>
</comment>
<dbReference type="STRING" id="1202772.A0A1V9ZTH4"/>
<name>A0A1V9ZTH4_ACHHY</name>
<feature type="region of interest" description="Disordered" evidence="1">
    <location>
        <begin position="2039"/>
        <end position="2063"/>
    </location>
</feature>
<evidence type="ECO:0000313" key="2">
    <source>
        <dbReference type="EMBL" id="OQS01326.1"/>
    </source>
</evidence>
<sequence>MRYAANQHDTLQHRHALLCGSDAVIGAAAYDSRRHHVCLYLTTRVVVALPLGASEMRTEHTLRLFSLKRELRKITLFSSLGKSKAPIAMQLWYVPSSDAYVAVYAQALSGILVLEPASLNVAFEFHGTAATTVVRGGMDTGDLLLVTRITGGKAPTMTAIEVWAIARPAAVAPLAVEPRGKLTSVVDEIAMVCANDQRAFGIAVPPATDSHPRSSLIVWDRASRQILKIHNGFDDGLFLCLVQLSGDWLFTTHAAGSLSIWNATFALSKLYTVGSPTPYRCLGGAPLPGQRVVDIVPVPVREVANTAEVEIDLFTVHADSAVQQFRFRVVAPSENVLDVRFDPLGRFDVAAVTPVTARGARAFGLPVQVDMGHSVEHLFLMAVQNTVHVLKVQSLAESLAVLDLQHTLGRLDALTTDADHTVAVAWAGDAALLFSFSPTAPAHLEHVLAPYESSAWVTSVKLDLTFLFVGFSTGVVQAYDLATGATCGRFQDPHLDTPVSALLALALPHSHVREGDATWGGKLRSKPRLGARPDLKAPMVLLAGTNDGWIYAWRTSAQSPRFQELQATWRWQAHVHHVQSLLSLRVDSKYHSVVSVAGFGDVKLWDALQLPTMLAQHDGGCPSRALVTATCVLQEHAKLHFLVCGFEDGSLQALEVVSQLHPIEATELATWDIRWRLLASLQPHERRVACVQNMPHPGRLPPPLNVLCNCVFASSSYDGHVIVWAVDTDAQTIVERRYFELYGPVLGVFAYLDGLVLGLPSEICRLQFVTCAEPVPVTVSPESPEEATEETPKRPTTPFNSHAVIVVPSIPRPPVEVPEAVPPIDVPPDTIQPIDELKDSLSVTERVVPSPLTKIGSVTQAIYDFAKTMYHDIGDDPSQQTLAQIHLAAGDLRRVYRVWQGLSPSPLRRVSGKEIAQYLRSHFWQLETPVYWQDIIDALYAFAAGPTAAPTHDRGPGYDAMGTTKALVTFNALGEKHVARVSLGCDRSAVPRGPVLPRVASHVVLPAAKPTVQRPVFLPATFRDNWPSDACWCDRELAMPTLTDPETDATSEAKCTDCRKRRHAVQPDDGFTVRGVVATIYHIYKNMHTERRHRTNVSLEHVTFLWFTQRYGMPAVVVHKLYWFLLSLARVEGSVAIARTFGTFLNIHDDAPPVPLRIVQLYLDGFDWLHARSLVERGAPLPGAEGVQPLELAFGERHSHWERVSVANCQACTQALLLYPKVPPQWVAHTLAGLPALDEGGSVEIHAFLSLWVDEWRASSMAYAAAERYLFAPTSHPAIADLDIAFRKYRVLLDCFVYCDRRRDGCVDSETFISIMSGLRNLWPPADVNVLDELHRLIERYHDHDHDGATCYLDLFALLYVVAIKTGMVLTFPEIREFACGYKLEMDASFEDHAVAYMQHKVFDAPPLGLQDSMAPKEAARRRLHEVSSDTFDWTHTVLRDRDVDVHLGDIALAIAGAATRDTAAVARVASHVPSARHTPATVLPPAPYVPSAPKDTGNAFVSALLLRELVDNTGPPTAAAAHSTATKVRRVKDAVAPMPPPTSTTLYVQFPDTAPYRIRTGVNLELPFTALAASMVINDASTVNDGVTCRSNASTSSGGLSMMASLPVEDILRQEGVRPTTVSTEAFEAIDEPEMPPVMPEPERVVAAPVQEVVPPIAVTELEEPVPDPVPPVESTSVDSDDTMMVLDATMAHDEVEPETVATMFMESESAADSQEEVAREPTFDVLEQAVNERFTIAEPELVVEDEVATNNPSLDSAEAVSEEASVDVSADDPPVLSEADLIDAALSSMQSELQALTVVDEPVKLAHRYPAVVTRVPELASTEVPPLGAYDIAYPFDAATRRLRLPPMQLTLRQDVEWEVTDMDKSEARDGFKPLDVVPRLLAFDAAFPFEPVAIDFTPLPSPEVSDDGGSSDGSNDESDDDSDDDADDDSDEDEDEDADEGNVVPREATSEQSRRGSSNNAIDDALNTAAPSDALNQHIEAEVARRRNHKVKSAVAVVDQAAPVATAAPAPTPRRTFLFSRPVELKAKVLYKKKTSVSWKPQDASDEEDADGDDRAASGSYDNSVFYGDRNASGDIVLSPRLESSIHHRWAEAFEAEEQSIHAQLEAMSPPPPVEVVSALQNVELTFSSTDMDKTRARIRRRTQRRLSVFRSERLLRERDCAATCLVLGDVWRGAVHPQQAVYFEYENKDPTAIVTFKMHCIEGEAELYASTTTQAPCSNDYDWRAKDLSDPGAAELHRAITVHPYDKLVKHNVFFVGVVGVSGAPCIVHLSAVSSGQSVATSDAMERVGHLISTFNSLANLVNHDLDKLRGSTDELAYAGLRGHYEAIARRASPNKQTIERMAQVFVADRGAGKGDEPKPIELESDVRGFQVLLERLVDFKDPLEPRGDNDDDGNFADDNEGLVDELTPVKESRRESSMALLMARQPRPSVDERQALRSSIQKMVADRLGDIVPPRRSSAVRDVATPEPVAYSLKLSRAKHQVIDKALDD</sequence>
<evidence type="ECO:0000313" key="3">
    <source>
        <dbReference type="Proteomes" id="UP000243579"/>
    </source>
</evidence>
<dbReference type="InterPro" id="IPR036322">
    <property type="entry name" value="WD40_repeat_dom_sf"/>
</dbReference>
<dbReference type="Gene3D" id="2.130.10.10">
    <property type="entry name" value="YVTN repeat-like/Quinoprotein amine dehydrogenase"/>
    <property type="match status" value="1"/>
</dbReference>
<keyword evidence="3" id="KW-1185">Reference proteome</keyword>
<feature type="compositionally biased region" description="Acidic residues" evidence="1">
    <location>
        <begin position="1917"/>
        <end position="1943"/>
    </location>
</feature>
<feature type="compositionally biased region" description="Acidic residues" evidence="1">
    <location>
        <begin position="2394"/>
        <end position="2408"/>
    </location>
</feature>
<gene>
    <name evidence="2" type="ORF">ACHHYP_01339</name>
</gene>
<dbReference type="InterPro" id="IPR015943">
    <property type="entry name" value="WD40/YVTN_repeat-like_dom_sf"/>
</dbReference>
<proteinExistence type="predicted"/>
<dbReference type="InterPro" id="IPR001680">
    <property type="entry name" value="WD40_rpt"/>
</dbReference>
<dbReference type="EMBL" id="JNBR01000010">
    <property type="protein sequence ID" value="OQS01326.1"/>
    <property type="molecule type" value="Genomic_DNA"/>
</dbReference>
<protein>
    <submittedName>
        <fullName evidence="2">Uncharacterized protein</fullName>
    </submittedName>
</protein>
<dbReference type="SMART" id="SM00320">
    <property type="entry name" value="WD40"/>
    <property type="match status" value="5"/>
</dbReference>
<feature type="region of interest" description="Disordered" evidence="1">
    <location>
        <begin position="1900"/>
        <end position="1976"/>
    </location>
</feature>
<dbReference type="OrthoDB" id="167420at2759"/>
<organism evidence="2 3">
    <name type="scientific">Achlya hypogyna</name>
    <name type="common">Oomycete</name>
    <name type="synonym">Protoachlya hypogyna</name>
    <dbReference type="NCBI Taxonomy" id="1202772"/>
    <lineage>
        <taxon>Eukaryota</taxon>
        <taxon>Sar</taxon>
        <taxon>Stramenopiles</taxon>
        <taxon>Oomycota</taxon>
        <taxon>Saprolegniomycetes</taxon>
        <taxon>Saprolegniales</taxon>
        <taxon>Achlyaceae</taxon>
        <taxon>Achlya</taxon>
    </lineage>
</organism>